<reference evidence="1 2" key="1">
    <citation type="journal article" date="2014" name="Genome Announc.">
        <title>Draft genome sequence of Sclerotinia borealis, a psychrophilic plant pathogenic fungus.</title>
        <authorList>
            <person name="Mardanov A.V."/>
            <person name="Beletsky A.V."/>
            <person name="Kadnikov V.V."/>
            <person name="Ignatov A.N."/>
            <person name="Ravin N.V."/>
        </authorList>
    </citation>
    <scope>NUCLEOTIDE SEQUENCE [LARGE SCALE GENOMIC DNA]</scope>
    <source>
        <strain evidence="2">F-4157</strain>
    </source>
</reference>
<protein>
    <submittedName>
        <fullName evidence="1">Uncharacterized protein</fullName>
    </submittedName>
</protein>
<dbReference type="HOGENOM" id="CLU_1361122_0_0_1"/>
<evidence type="ECO:0000313" key="1">
    <source>
        <dbReference type="EMBL" id="ESZ93317.1"/>
    </source>
</evidence>
<comment type="caution">
    <text evidence="1">The sequence shown here is derived from an EMBL/GenBank/DDBJ whole genome shotgun (WGS) entry which is preliminary data.</text>
</comment>
<evidence type="ECO:0000313" key="2">
    <source>
        <dbReference type="Proteomes" id="UP000019487"/>
    </source>
</evidence>
<organism evidence="1 2">
    <name type="scientific">Sclerotinia borealis (strain F-4128)</name>
    <dbReference type="NCBI Taxonomy" id="1432307"/>
    <lineage>
        <taxon>Eukaryota</taxon>
        <taxon>Fungi</taxon>
        <taxon>Dikarya</taxon>
        <taxon>Ascomycota</taxon>
        <taxon>Pezizomycotina</taxon>
        <taxon>Leotiomycetes</taxon>
        <taxon>Helotiales</taxon>
        <taxon>Sclerotiniaceae</taxon>
        <taxon>Sclerotinia</taxon>
    </lineage>
</organism>
<accession>W9C9A4</accession>
<dbReference type="AlphaFoldDB" id="W9C9A4"/>
<dbReference type="EMBL" id="AYSA01000330">
    <property type="protein sequence ID" value="ESZ93317.1"/>
    <property type="molecule type" value="Genomic_DNA"/>
</dbReference>
<gene>
    <name evidence="1" type="ORF">SBOR_6298</name>
</gene>
<proteinExistence type="predicted"/>
<name>W9C9A4_SCLBF</name>
<keyword evidence="2" id="KW-1185">Reference proteome</keyword>
<dbReference type="Proteomes" id="UP000019487">
    <property type="component" value="Unassembled WGS sequence"/>
</dbReference>
<sequence length="201" mass="23578">MDADLHNELHVWHSRFGHAVIYRLPATIDQPRPSSYTLNTFVNVGGELERHVGWSTQHYTPEDAIRENINLQTRVRQQRDELHIWSHPDDVIRWNYGERTSYETYLQAENQENANEVHIWSNYGDVITWEDTITNQDVNPQENNRHNAIAQNMQGHWRRLGTVFITRTTFIDQEDSDDTVFITRTTSIDQEDSDDDMANAA</sequence>